<evidence type="ECO:0008006" key="3">
    <source>
        <dbReference type="Google" id="ProtNLM"/>
    </source>
</evidence>
<gene>
    <name evidence="1" type="ORF">KFK14_14720</name>
</gene>
<reference evidence="1" key="1">
    <citation type="submission" date="2021-04" db="EMBL/GenBank/DDBJ databases">
        <title>Isolation of p-tert-butylphenol degrading bacteria Sphingobium phenoxybenzoativorans Tas13 from active sludge.</title>
        <authorList>
            <person name="Li Y."/>
        </authorList>
    </citation>
    <scope>NUCLEOTIDE SEQUENCE</scope>
    <source>
        <strain evidence="1">Tas13</strain>
    </source>
</reference>
<sequence length="125" mass="13606">MIELKIDEPTGIIKAVGTGRWSIADVDAFFDKLEPIVANFRASGRPIRFLSDVTGADIQSPEVEARINAHSLQLHQPGDRSAVVVKNILHKAHARDAAVSPQAALFCSYSAAQTWLLAHDYKISA</sequence>
<keyword evidence="2" id="KW-1185">Reference proteome</keyword>
<dbReference type="Proteomes" id="UP000681425">
    <property type="component" value="Chromosome"/>
</dbReference>
<organism evidence="1 2">
    <name type="scientific">Sphingobium phenoxybenzoativorans</name>
    <dbReference type="NCBI Taxonomy" id="1592790"/>
    <lineage>
        <taxon>Bacteria</taxon>
        <taxon>Pseudomonadati</taxon>
        <taxon>Pseudomonadota</taxon>
        <taxon>Alphaproteobacteria</taxon>
        <taxon>Sphingomonadales</taxon>
        <taxon>Sphingomonadaceae</taxon>
        <taxon>Sphingobium</taxon>
    </lineage>
</organism>
<dbReference type="RefSeq" id="WP_212608158.1">
    <property type="nucleotide sequence ID" value="NZ_CP073910.1"/>
</dbReference>
<dbReference type="EMBL" id="CP073910">
    <property type="protein sequence ID" value="QUT04328.1"/>
    <property type="molecule type" value="Genomic_DNA"/>
</dbReference>
<proteinExistence type="predicted"/>
<name>A0A975K3S4_9SPHN</name>
<evidence type="ECO:0000313" key="2">
    <source>
        <dbReference type="Proteomes" id="UP000681425"/>
    </source>
</evidence>
<protein>
    <recommendedName>
        <fullName evidence="3">STAS/SEC14 domain-containing protein</fullName>
    </recommendedName>
</protein>
<dbReference type="KEGG" id="spph:KFK14_14720"/>
<evidence type="ECO:0000313" key="1">
    <source>
        <dbReference type="EMBL" id="QUT04328.1"/>
    </source>
</evidence>
<accession>A0A975K3S4</accession>
<dbReference type="AlphaFoldDB" id="A0A975K3S4"/>